<feature type="region of interest" description="Disordered" evidence="1">
    <location>
        <begin position="36"/>
        <end position="56"/>
    </location>
</feature>
<proteinExistence type="predicted"/>
<dbReference type="InParanoid" id="G9N6F0"/>
<organism evidence="2 3">
    <name type="scientific">Hypocrea virens (strain Gv29-8 / FGSC 10586)</name>
    <name type="common">Gliocladium virens</name>
    <name type="synonym">Trichoderma virens</name>
    <dbReference type="NCBI Taxonomy" id="413071"/>
    <lineage>
        <taxon>Eukaryota</taxon>
        <taxon>Fungi</taxon>
        <taxon>Dikarya</taxon>
        <taxon>Ascomycota</taxon>
        <taxon>Pezizomycotina</taxon>
        <taxon>Sordariomycetes</taxon>
        <taxon>Hypocreomycetidae</taxon>
        <taxon>Hypocreales</taxon>
        <taxon>Hypocreaceae</taxon>
        <taxon>Trichoderma</taxon>
    </lineage>
</organism>
<sequence length="182" mass="19021">MAGDGGAASATGTCTWDCQWTGLGPKQRAREDSVAGGALGHAKGPGTGTGTGEEQHGGARTCTGACARVELGYNTWYEVSIVQVLAGGQQAKILLAGAQQLCSVLVHASERPDGKDLRGATEQWPNPKRRVCAAGATQQTLTLGEEDYCTVEYEYCTQPYKYKSVSSPCTRTCAFAPTLAAL</sequence>
<name>G9N6F0_HYPVG</name>
<comment type="caution">
    <text evidence="2">The sequence shown here is derived from an EMBL/GenBank/DDBJ whole genome shotgun (WGS) entry which is preliminary data.</text>
</comment>
<dbReference type="HOGENOM" id="CLU_1482181_0_0_1"/>
<keyword evidence="3" id="KW-1185">Reference proteome</keyword>
<reference evidence="2 3" key="1">
    <citation type="journal article" date="2011" name="Genome Biol.">
        <title>Comparative genome sequence analysis underscores mycoparasitism as the ancestral life style of Trichoderma.</title>
        <authorList>
            <person name="Kubicek C.P."/>
            <person name="Herrera-Estrella A."/>
            <person name="Seidl-Seiboth V."/>
            <person name="Martinez D.A."/>
            <person name="Druzhinina I.S."/>
            <person name="Thon M."/>
            <person name="Zeilinger S."/>
            <person name="Casas-Flores S."/>
            <person name="Horwitz B.A."/>
            <person name="Mukherjee P.K."/>
            <person name="Mukherjee M."/>
            <person name="Kredics L."/>
            <person name="Alcaraz L.D."/>
            <person name="Aerts A."/>
            <person name="Antal Z."/>
            <person name="Atanasova L."/>
            <person name="Cervantes-Badillo M.G."/>
            <person name="Challacombe J."/>
            <person name="Chertkov O."/>
            <person name="McCluskey K."/>
            <person name="Coulpier F."/>
            <person name="Deshpande N."/>
            <person name="von Doehren H."/>
            <person name="Ebbole D.J."/>
            <person name="Esquivel-Naranjo E.U."/>
            <person name="Fekete E."/>
            <person name="Flipphi M."/>
            <person name="Glaser F."/>
            <person name="Gomez-Rodriguez E.Y."/>
            <person name="Gruber S."/>
            <person name="Han C."/>
            <person name="Henrissat B."/>
            <person name="Hermosa R."/>
            <person name="Hernandez-Onate M."/>
            <person name="Karaffa L."/>
            <person name="Kosti I."/>
            <person name="Le Crom S."/>
            <person name="Lindquist E."/>
            <person name="Lucas S."/>
            <person name="Luebeck M."/>
            <person name="Luebeck P.S."/>
            <person name="Margeot A."/>
            <person name="Metz B."/>
            <person name="Misra M."/>
            <person name="Nevalainen H."/>
            <person name="Omann M."/>
            <person name="Packer N."/>
            <person name="Perrone G."/>
            <person name="Uresti-Rivera E.E."/>
            <person name="Salamov A."/>
            <person name="Schmoll M."/>
            <person name="Seiboth B."/>
            <person name="Shapiro H."/>
            <person name="Sukno S."/>
            <person name="Tamayo-Ramos J.A."/>
            <person name="Tisch D."/>
            <person name="Wiest A."/>
            <person name="Wilkinson H.H."/>
            <person name="Zhang M."/>
            <person name="Coutinho P.M."/>
            <person name="Kenerley C.M."/>
            <person name="Monte E."/>
            <person name="Baker S.E."/>
            <person name="Grigoriev I.V."/>
        </authorList>
    </citation>
    <scope>NUCLEOTIDE SEQUENCE [LARGE SCALE GENOMIC DNA]</scope>
    <source>
        <strain evidence="3">Gv29-8 / FGSC 10586</strain>
    </source>
</reference>
<evidence type="ECO:0000313" key="3">
    <source>
        <dbReference type="Proteomes" id="UP000007115"/>
    </source>
</evidence>
<gene>
    <name evidence="2" type="ORF">TRIVIDRAFT_66614</name>
</gene>
<feature type="compositionally biased region" description="Gly residues" evidence="1">
    <location>
        <begin position="37"/>
        <end position="51"/>
    </location>
</feature>
<dbReference type="EMBL" id="ABDF02000088">
    <property type="protein sequence ID" value="EHK17711.1"/>
    <property type="molecule type" value="Genomic_DNA"/>
</dbReference>
<dbReference type="AlphaFoldDB" id="G9N6F0"/>
<dbReference type="RefSeq" id="XP_013951906.1">
    <property type="nucleotide sequence ID" value="XM_014096431.1"/>
</dbReference>
<evidence type="ECO:0000313" key="2">
    <source>
        <dbReference type="EMBL" id="EHK17711.1"/>
    </source>
</evidence>
<dbReference type="GeneID" id="25796854"/>
<accession>G9N6F0</accession>
<evidence type="ECO:0000256" key="1">
    <source>
        <dbReference type="SAM" id="MobiDB-lite"/>
    </source>
</evidence>
<protein>
    <submittedName>
        <fullName evidence="2">Uncharacterized protein</fullName>
    </submittedName>
</protein>
<dbReference type="VEuPathDB" id="FungiDB:TRIVIDRAFT_66614"/>
<dbReference type="Proteomes" id="UP000007115">
    <property type="component" value="Unassembled WGS sequence"/>
</dbReference>